<keyword evidence="2" id="KW-1185">Reference proteome</keyword>
<organism evidence="1 2">
    <name type="scientific">Rurimicrobium arvi</name>
    <dbReference type="NCBI Taxonomy" id="2049916"/>
    <lineage>
        <taxon>Bacteria</taxon>
        <taxon>Pseudomonadati</taxon>
        <taxon>Bacteroidota</taxon>
        <taxon>Chitinophagia</taxon>
        <taxon>Chitinophagales</taxon>
        <taxon>Chitinophagaceae</taxon>
        <taxon>Rurimicrobium</taxon>
    </lineage>
</organism>
<gene>
    <name evidence="1" type="ORF">GCM10023092_24970</name>
</gene>
<proteinExistence type="predicted"/>
<reference evidence="2" key="1">
    <citation type="journal article" date="2019" name="Int. J. Syst. Evol. Microbiol.">
        <title>The Global Catalogue of Microorganisms (GCM) 10K type strain sequencing project: providing services to taxonomists for standard genome sequencing and annotation.</title>
        <authorList>
            <consortium name="The Broad Institute Genomics Platform"/>
            <consortium name="The Broad Institute Genome Sequencing Center for Infectious Disease"/>
            <person name="Wu L."/>
            <person name="Ma J."/>
        </authorList>
    </citation>
    <scope>NUCLEOTIDE SEQUENCE [LARGE SCALE GENOMIC DNA]</scope>
    <source>
        <strain evidence="2">JCM 31921</strain>
    </source>
</reference>
<evidence type="ECO:0000313" key="2">
    <source>
        <dbReference type="Proteomes" id="UP001501410"/>
    </source>
</evidence>
<name>A0ABP8N102_9BACT</name>
<accession>A0ABP8N102</accession>
<evidence type="ECO:0000313" key="1">
    <source>
        <dbReference type="EMBL" id="GAA4457765.1"/>
    </source>
</evidence>
<dbReference type="Proteomes" id="UP001501410">
    <property type="component" value="Unassembled WGS sequence"/>
</dbReference>
<sequence>MELTGIKNILLPSFCFATISDSMKNIYDKEAISRLQSHCDRLNILFSRYVRYWELRPELGQSVKAFRAESFRLTNLLQRPERKLPAAPERKDLEQLLHRLISMSEWAFRELGELFRATELKILKQRIEPFTDEQLLAESVELYFFLKPRLRLLHRYNIDEGDLLELQYMIRTLCDSRGISSHISGRLPDPIQEACNRLTQKLYRLDMEMAADTGKLGKEYLSVRISYID</sequence>
<dbReference type="EMBL" id="BAABEZ010000024">
    <property type="protein sequence ID" value="GAA4457765.1"/>
    <property type="molecule type" value="Genomic_DNA"/>
</dbReference>
<protein>
    <submittedName>
        <fullName evidence="1">Uncharacterized protein</fullName>
    </submittedName>
</protein>
<dbReference type="RefSeq" id="WP_344827689.1">
    <property type="nucleotide sequence ID" value="NZ_BAABEZ010000024.1"/>
</dbReference>
<comment type="caution">
    <text evidence="1">The sequence shown here is derived from an EMBL/GenBank/DDBJ whole genome shotgun (WGS) entry which is preliminary data.</text>
</comment>